<dbReference type="PROSITE" id="PS51257">
    <property type="entry name" value="PROKAR_LIPOPROTEIN"/>
    <property type="match status" value="1"/>
</dbReference>
<name>A0AA88IF28_ARTSF</name>
<dbReference type="EMBL" id="JAVRJZ010000004">
    <property type="protein sequence ID" value="KAK2723121.1"/>
    <property type="molecule type" value="Genomic_DNA"/>
</dbReference>
<feature type="chain" id="PRO_5041696270" evidence="2">
    <location>
        <begin position="30"/>
        <end position="955"/>
    </location>
</feature>
<feature type="region of interest" description="Disordered" evidence="1">
    <location>
        <begin position="178"/>
        <end position="198"/>
    </location>
</feature>
<keyword evidence="4" id="KW-1185">Reference proteome</keyword>
<organism evidence="3 4">
    <name type="scientific">Artemia franciscana</name>
    <name type="common">Brine shrimp</name>
    <name type="synonym">Artemia sanfranciscana</name>
    <dbReference type="NCBI Taxonomy" id="6661"/>
    <lineage>
        <taxon>Eukaryota</taxon>
        <taxon>Metazoa</taxon>
        <taxon>Ecdysozoa</taxon>
        <taxon>Arthropoda</taxon>
        <taxon>Crustacea</taxon>
        <taxon>Branchiopoda</taxon>
        <taxon>Anostraca</taxon>
        <taxon>Artemiidae</taxon>
        <taxon>Artemia</taxon>
    </lineage>
</organism>
<feature type="signal peptide" evidence="2">
    <location>
        <begin position="1"/>
        <end position="29"/>
    </location>
</feature>
<sequence>MNPYKCNYCKDIFILFQVCLLLVAVGCSADKGHGHHHVAAPSYGGYNNYGASYSNHAPPDVFFNGKGVPNKPLHSAAHEYFSKAYAIEPYQYKGHAPTYTSHVPVTPNLNYDNKGFGAAFTNKGFTIPQPVAYAPPARSHEPSYAPAIPLYDSYAPSYNSYEPASPYGQTSLGGYNAPSSSYGLPKQKKLKAPKHGYGAPKAHKFSFNFHKSPKSSYGAPKHKKAPKSSYGAPKAPKASYGAPTLNSHPHAPKYGAPIHSQSGFTYPSAFHSSPASSHGVPSYGPAYSVQAPVYNTPAIQPAPAYTSPYSSSGSSSSFATSYNVPTPIASSHSSTTSFIPQYASQSSLAQTQNLISPDVSSYTSSEFHQLPVAPQTATSHVYPASLPISSAGQYGTQAAQHPAGQSYNLPTASKNPAANLFQSPLSASSYGSPTAAYNTPTIQAQIPYAPKPYAPSSSAYSEVAAKPLPQDGYTYSRPATSYAAADNLAQAAPSVLSYRAPSLTYNTPSIQAQILSAPQPDDLSYSVPVSSALAPSAARPTSYNGHVPKPHNLQAPQGLSTAASSAYSVPAATSYSGTNVPTINTPHVQDSSASGFPAYSPPEKPVTGNQATLAHPNNGAPQQTAQPLSTGYFSIVQASGIAGLSAHSPPAAVSYPLINAPTHNSPYAPDSSAPGFPAYNAPGKQALESQAIPAYPDYSASQQIAQPLSTEYFSAAHTSGISTPALSDEKSVLELADPYGNTLVQRQPAPIQSIYSSGKALPYSVAPASTISAHGASSLPSYSGEASRTSSVIQQQTLANGQLASQSIIDPSSNSISSSRQPKFAFGQAQTASATLLVQDYNQQINEINPYTAAQPFSQAFIEPSPEIITAPSVHDYANQKTQDTSAWIPMAGPEPQLVEDEIPFSADPIPGVSNAIQEESSTLSSISNEIVGQDSTSLIDIVDLRTEPVTSSSV</sequence>
<feature type="region of interest" description="Disordered" evidence="1">
    <location>
        <begin position="580"/>
        <end position="625"/>
    </location>
</feature>
<comment type="caution">
    <text evidence="3">The sequence shown here is derived from an EMBL/GenBank/DDBJ whole genome shotgun (WGS) entry which is preliminary data.</text>
</comment>
<feature type="compositionally biased region" description="Polar residues" evidence="1">
    <location>
        <begin position="580"/>
        <end position="594"/>
    </location>
</feature>
<reference evidence="3" key="1">
    <citation type="submission" date="2023-07" db="EMBL/GenBank/DDBJ databases">
        <title>Chromosome-level genome assembly of Artemia franciscana.</title>
        <authorList>
            <person name="Jo E."/>
        </authorList>
    </citation>
    <scope>NUCLEOTIDE SEQUENCE</scope>
    <source>
        <tissue evidence="3">Whole body</tissue>
    </source>
</reference>
<evidence type="ECO:0000313" key="3">
    <source>
        <dbReference type="EMBL" id="KAK2723121.1"/>
    </source>
</evidence>
<evidence type="ECO:0000313" key="4">
    <source>
        <dbReference type="Proteomes" id="UP001187531"/>
    </source>
</evidence>
<evidence type="ECO:0000256" key="2">
    <source>
        <dbReference type="SAM" id="SignalP"/>
    </source>
</evidence>
<evidence type="ECO:0000256" key="1">
    <source>
        <dbReference type="SAM" id="MobiDB-lite"/>
    </source>
</evidence>
<proteinExistence type="predicted"/>
<dbReference type="Proteomes" id="UP001187531">
    <property type="component" value="Unassembled WGS sequence"/>
</dbReference>
<dbReference type="AlphaFoldDB" id="A0AA88IF28"/>
<protein>
    <submittedName>
        <fullName evidence="3">Uncharacterized protein</fullName>
    </submittedName>
</protein>
<keyword evidence="2" id="KW-0732">Signal</keyword>
<feature type="region of interest" description="Disordered" evidence="1">
    <location>
        <begin position="213"/>
        <end position="258"/>
    </location>
</feature>
<accession>A0AA88IF28</accession>
<gene>
    <name evidence="3" type="ORF">QYM36_001711</name>
</gene>